<dbReference type="SUPFAM" id="SSF50978">
    <property type="entry name" value="WD40 repeat-like"/>
    <property type="match status" value="1"/>
</dbReference>
<evidence type="ECO:0000256" key="2">
    <source>
        <dbReference type="ARBA" id="ARBA00022729"/>
    </source>
</evidence>
<dbReference type="InterPro" id="IPR036322">
    <property type="entry name" value="WD40_repeat_dom_sf"/>
</dbReference>
<dbReference type="SMART" id="SM00320">
    <property type="entry name" value="WD40"/>
    <property type="match status" value="7"/>
</dbReference>
<evidence type="ECO:0000256" key="4">
    <source>
        <dbReference type="PROSITE-ProRule" id="PRU00221"/>
    </source>
</evidence>
<feature type="repeat" description="WD" evidence="4">
    <location>
        <begin position="254"/>
        <end position="295"/>
    </location>
</feature>
<dbReference type="InterPro" id="IPR029062">
    <property type="entry name" value="Class_I_gatase-like"/>
</dbReference>
<feature type="repeat" description="WD" evidence="4">
    <location>
        <begin position="167"/>
        <end position="208"/>
    </location>
</feature>
<feature type="repeat" description="WD" evidence="4">
    <location>
        <begin position="209"/>
        <end position="250"/>
    </location>
</feature>
<keyword evidence="5" id="KW-0812">Transmembrane</keyword>
<dbReference type="InterPro" id="IPR015943">
    <property type="entry name" value="WD40/YVTN_repeat-like_dom_sf"/>
</dbReference>
<dbReference type="InterPro" id="IPR032812">
    <property type="entry name" value="SbsA_Ig"/>
</dbReference>
<dbReference type="Proteomes" id="UP000662314">
    <property type="component" value="Unassembled WGS sequence"/>
</dbReference>
<dbReference type="PROSITE" id="PS00678">
    <property type="entry name" value="WD_REPEATS_1"/>
    <property type="match status" value="1"/>
</dbReference>
<feature type="domain" description="SbsA Ig-like" evidence="7">
    <location>
        <begin position="1246"/>
        <end position="1354"/>
    </location>
</feature>
<keyword evidence="10" id="KW-1185">Reference proteome</keyword>
<feature type="domain" description="DUF4082" evidence="8">
    <location>
        <begin position="1369"/>
        <end position="1514"/>
    </location>
</feature>
<evidence type="ECO:0000259" key="6">
    <source>
        <dbReference type="Pfam" id="PF12894"/>
    </source>
</evidence>
<dbReference type="InterPro" id="IPR025141">
    <property type="entry name" value="DUF4082"/>
</dbReference>
<evidence type="ECO:0000313" key="10">
    <source>
        <dbReference type="Proteomes" id="UP000662314"/>
    </source>
</evidence>
<evidence type="ECO:0000259" key="8">
    <source>
        <dbReference type="Pfam" id="PF13313"/>
    </source>
</evidence>
<feature type="repeat" description="WD" evidence="4">
    <location>
        <begin position="40"/>
        <end position="81"/>
    </location>
</feature>
<dbReference type="Gene3D" id="2.60.40.1220">
    <property type="match status" value="2"/>
</dbReference>
<accession>A0A8J7I0N3</accession>
<dbReference type="PANTHER" id="PTHR19848:SF8">
    <property type="entry name" value="F-BOX AND WD REPEAT DOMAIN CONTAINING 7"/>
    <property type="match status" value="1"/>
</dbReference>
<dbReference type="CDD" id="cd00200">
    <property type="entry name" value="WD40"/>
    <property type="match status" value="1"/>
</dbReference>
<evidence type="ECO:0000256" key="3">
    <source>
        <dbReference type="ARBA" id="ARBA00022737"/>
    </source>
</evidence>
<dbReference type="EMBL" id="JAECZA010000044">
    <property type="protein sequence ID" value="MBH8573810.1"/>
    <property type="molecule type" value="Genomic_DNA"/>
</dbReference>
<evidence type="ECO:0000313" key="9">
    <source>
        <dbReference type="EMBL" id="MBH8573810.1"/>
    </source>
</evidence>
<organism evidence="9 10">
    <name type="scientific">Dendronalium phyllosphericum CENA369</name>
    <dbReference type="NCBI Taxonomy" id="1725256"/>
    <lineage>
        <taxon>Bacteria</taxon>
        <taxon>Bacillati</taxon>
        <taxon>Cyanobacteriota</taxon>
        <taxon>Cyanophyceae</taxon>
        <taxon>Nostocales</taxon>
        <taxon>Nostocaceae</taxon>
        <taxon>Dendronalium</taxon>
        <taxon>Dendronalium phyllosphericum</taxon>
    </lineage>
</organism>
<feature type="domain" description="DUF4082" evidence="8">
    <location>
        <begin position="1090"/>
        <end position="1235"/>
    </location>
</feature>
<feature type="repeat" description="WD" evidence="4">
    <location>
        <begin position="125"/>
        <end position="166"/>
    </location>
</feature>
<dbReference type="Pfam" id="PF13313">
    <property type="entry name" value="DUF4082"/>
    <property type="match status" value="2"/>
</dbReference>
<keyword evidence="5" id="KW-1133">Transmembrane helix</keyword>
<comment type="caution">
    <text evidence="9">The sequence shown here is derived from an EMBL/GenBank/DDBJ whole genome shotgun (WGS) entry which is preliminary data.</text>
</comment>
<dbReference type="Gene3D" id="2.130.10.10">
    <property type="entry name" value="YVTN repeat-like/Quinoprotein amine dehydrogenase"/>
    <property type="match status" value="3"/>
</dbReference>
<dbReference type="InterPro" id="IPR001680">
    <property type="entry name" value="WD40_rpt"/>
</dbReference>
<dbReference type="SUPFAM" id="SSF52317">
    <property type="entry name" value="Class I glutamine amidotransferase-like"/>
    <property type="match status" value="1"/>
</dbReference>
<feature type="transmembrane region" description="Helical" evidence="5">
    <location>
        <begin position="7"/>
        <end position="25"/>
    </location>
</feature>
<protein>
    <submittedName>
        <fullName evidence="9">DUF4082 domain-containing protein</fullName>
    </submittedName>
</protein>
<keyword evidence="2" id="KW-0732">Signal</keyword>
<proteinExistence type="predicted"/>
<evidence type="ECO:0000259" key="7">
    <source>
        <dbReference type="Pfam" id="PF13205"/>
    </source>
</evidence>
<keyword evidence="3" id="KW-0677">Repeat</keyword>
<evidence type="ECO:0000256" key="5">
    <source>
        <dbReference type="SAM" id="Phobius"/>
    </source>
</evidence>
<dbReference type="PANTHER" id="PTHR19848">
    <property type="entry name" value="WD40 REPEAT PROTEIN"/>
    <property type="match status" value="1"/>
</dbReference>
<keyword evidence="1 4" id="KW-0853">WD repeat</keyword>
<dbReference type="InterPro" id="IPR014755">
    <property type="entry name" value="Cu-Rt/internalin_Ig-like"/>
</dbReference>
<dbReference type="PROSITE" id="PS50082">
    <property type="entry name" value="WD_REPEATS_2"/>
    <property type="match status" value="6"/>
</dbReference>
<reference evidence="9 10" key="1">
    <citation type="journal article" date="2021" name="Int. J. Syst. Evol. Microbiol.">
        <title>Amazonocrinis nigriterrae gen. nov., sp. nov., Atlanticothrix silvestris gen. nov., sp. nov. and Dendronalium phyllosphericum gen. nov., sp. nov., nostocacean cyanobacteria from Brazilian environments.</title>
        <authorList>
            <person name="Alvarenga D.O."/>
            <person name="Andreote A.P.D."/>
            <person name="Branco L.H.Z."/>
            <person name="Delbaje E."/>
            <person name="Cruz R.B."/>
            <person name="Varani A.M."/>
            <person name="Fiore M.F."/>
        </authorList>
    </citation>
    <scope>NUCLEOTIDE SEQUENCE [LARGE SCALE GENOMIC DNA]</scope>
    <source>
        <strain evidence="9 10">CENA369</strain>
    </source>
</reference>
<gene>
    <name evidence="9" type="ORF">I8752_12415</name>
</gene>
<name>A0A8J7I0N3_9NOST</name>
<dbReference type="Pfam" id="PF13205">
    <property type="entry name" value="Big_5"/>
    <property type="match status" value="2"/>
</dbReference>
<dbReference type="PROSITE" id="PS50294">
    <property type="entry name" value="WD_REPEATS_REGION"/>
    <property type="match status" value="4"/>
</dbReference>
<dbReference type="RefSeq" id="WP_214432626.1">
    <property type="nucleotide sequence ID" value="NZ_CAWPUQ010000256.1"/>
</dbReference>
<evidence type="ECO:0000256" key="1">
    <source>
        <dbReference type="ARBA" id="ARBA00022574"/>
    </source>
</evidence>
<feature type="domain" description="Anaphase-promoting complex subunit 4-like WD40" evidence="6">
    <location>
        <begin position="39"/>
        <end position="88"/>
    </location>
</feature>
<feature type="repeat" description="WD" evidence="4">
    <location>
        <begin position="296"/>
        <end position="337"/>
    </location>
</feature>
<dbReference type="InterPro" id="IPR024977">
    <property type="entry name" value="Apc4-like_WD40_dom"/>
</dbReference>
<keyword evidence="5" id="KW-0472">Membrane</keyword>
<feature type="domain" description="SbsA Ig-like" evidence="7">
    <location>
        <begin position="968"/>
        <end position="1076"/>
    </location>
</feature>
<dbReference type="InterPro" id="IPR019775">
    <property type="entry name" value="WD40_repeat_CS"/>
</dbReference>
<dbReference type="Pfam" id="PF00400">
    <property type="entry name" value="WD40"/>
    <property type="match status" value="5"/>
</dbReference>
<dbReference type="Pfam" id="PF12894">
    <property type="entry name" value="ANAPC4_WD40"/>
    <property type="match status" value="1"/>
</dbReference>
<sequence>MKRRLRYIILFCCTLFTILLIFFWGQSNESVTAQNSTLKSTKNSNAVTAIAYSKDGKTLVGGTKDGRVIIYDPATGKEKQTLSATSAAAPVTGVVFSSDGILNSVGKDSVLRRWNATTGKLTQNLTGHEEPIEGLAVSPDGKLLATGGQDTKVFVWDAATNKLKYIVEEHKSFVKALAFSPDSKILASADEQGLIYLSDTEKGQTIQTLLGHADSVNEVVFSPNGKTLASVSDDGTARLWDVGDVKNSKQLKVLRGATKALKTVAFTSDGKTLIAGGDDQKLSQWDVTSGNLTGSLIGHNAPIKGLTLSPDGLNFVSADENGDIKFWDAKSRVIKRTIQVLDKTTSILPIDLNLNENKSLKNQTTTKTDKAAVNSSEQTLIADVPSPPGGPILLITNASNPFSNYYTEILRNEGLNTFNVSDISSVSATTLANYDVAILAETTLTSTQVTTFTNWVTGGGNLIAMRPDKQLASLLGLTDAASTLPNAYLRLDTSTDIANGLVNQTIQFHGTADRYSLNGASSIATLYTNATTATSNPALTLRSVGSNGGQAAAFTYDLARSVIYTRQGNPAWATQERDSFSPIRSDDLYFGNASGDVQPDWVDLNKVAIPQADEQQRLLANLILKMNLDKKPLPRFWYFPQGKKAVVLMTGDDHANGGTAGRFDQFKASSPPGCSVDNWECIRGTSYIYPNSPLTSQQAASYTADGFEVSLHVNTGCGDFTPATLETFYTQQLSDFTSKYASIPAPITERHHCLVWSDWFTTPQVELNHGIRLDTTYYYWPPTWVNNRPGFFTGSGMAMRLANQNGTMIDVYNSATQLTDESGQTYPSSIDTLLDGAIGEDGYYGIFNVNAHTDAVNSDVANAVVASAQTRGIPIVSAKQLLTWLDGRNSSSFGSLAWSNNTLTFTITQGTGINGLQAMLPNNFANLVISSITRNGSAVTYTPKGIKGIEYAFFPGNAGSYVVTYTQDTTPPTVSSTSPSNGATSVSTVTSVAATFSEAIAPTTINTSNFELRNQANALVAATVTYDEATRIATLTPSSSLATSTIYNATIKGGATGVKDLAGNALAANFTWSFTTASTSPPQSIWNSSATPTNPSSSDTNAVELGVKFRSDVNGSITGIRFYKGNGNTGTHIGNLWSSSGTQLATATFSNETASGWQQVNFNTPVAITANTVYVASYHTDVGHYASDNNFFAASGVDNPPLHALRDGENGGNGVYNYGASSFPNNTFQSTNYWVDVVFTTNTGPDTTPPTVSSKSPANSATGVSAGTSVTATFSEAMNSATISTNTFQLQGSNNTPISATVSYNATNFTATLTPSSPLAASTTYTATVKGGTTGVKDQAGNALAANYTWSFTTASGTQSSLSIWNSSATPTNPSENDTDAVEVGVKFRSDVNGSITAIRFYKGSGNTGTHIGNLWSSSGTLLRSATFSNETASGWQQVNFSTPVAITANTVYVASYHTNVGRYAADSGFFATAGVDNSPLHALRDGVSGGNGVYKYGASGFPNSTFQSSNYWVDVVLTTN</sequence>